<proteinExistence type="predicted"/>
<accession>A0A5D0ND99</accession>
<keyword evidence="2" id="KW-0732">Signal</keyword>
<evidence type="ECO:0000313" key="4">
    <source>
        <dbReference type="Proteomes" id="UP000323380"/>
    </source>
</evidence>
<evidence type="ECO:0000313" key="3">
    <source>
        <dbReference type="EMBL" id="TYB42293.1"/>
    </source>
</evidence>
<evidence type="ECO:0000256" key="2">
    <source>
        <dbReference type="SAM" id="SignalP"/>
    </source>
</evidence>
<protein>
    <submittedName>
        <fullName evidence="3">DUF916 domain-containing protein</fullName>
    </submittedName>
</protein>
<sequence length="329" mass="33494">MNPSRAGALLTAAALAVPALPAPAARAAASAPASAPAPGGGFAWSVKPSGAAGQSRRDFFVYTLSPGQRVRDKVTITNLSGRPLTFRVYATDAFNTADGSFALLTADRRAADVGAWISVAGAPARTVEPGGSVAVPFTLTVPDGATPGDHSGGVIAAVTEQATGARGRRVNVDRRVAARVYARVNGALSPSLRVESLKVAAANPAFGSGGADVTYRLRNVGNVRLTASARVGVTGPFGVGLGDAATRRVPELLPGNAYTFTDRVRGVLPAGPLTATLKLTPHDSLDATAGTARPIVRTAGWWATPWAAVAAVAAAVAALVLLRRRRTRP</sequence>
<name>A0A5D0ND99_9ACTN</name>
<gene>
    <name evidence="3" type="ORF">FXF69_31230</name>
</gene>
<feature type="transmembrane region" description="Helical" evidence="1">
    <location>
        <begin position="301"/>
        <end position="322"/>
    </location>
</feature>
<comment type="caution">
    <text evidence="3">The sequence shown here is derived from an EMBL/GenBank/DDBJ whole genome shotgun (WGS) entry which is preliminary data.</text>
</comment>
<dbReference type="RefSeq" id="WP_067888121.1">
    <property type="nucleotide sequence ID" value="NZ_VSFG01000008.1"/>
</dbReference>
<dbReference type="STRING" id="1220554.GCA_001552135_01944"/>
<keyword evidence="1" id="KW-1133">Transmembrane helix</keyword>
<keyword evidence="1" id="KW-0472">Membrane</keyword>
<feature type="chain" id="PRO_5022995834" evidence="2">
    <location>
        <begin position="25"/>
        <end position="329"/>
    </location>
</feature>
<organism evidence="3 4">
    <name type="scientific">Actinomadura chibensis</name>
    <dbReference type="NCBI Taxonomy" id="392828"/>
    <lineage>
        <taxon>Bacteria</taxon>
        <taxon>Bacillati</taxon>
        <taxon>Actinomycetota</taxon>
        <taxon>Actinomycetes</taxon>
        <taxon>Streptosporangiales</taxon>
        <taxon>Thermomonosporaceae</taxon>
        <taxon>Actinomadura</taxon>
    </lineage>
</organism>
<keyword evidence="4" id="KW-1185">Reference proteome</keyword>
<evidence type="ECO:0000256" key="1">
    <source>
        <dbReference type="SAM" id="Phobius"/>
    </source>
</evidence>
<dbReference type="Proteomes" id="UP000323380">
    <property type="component" value="Unassembled WGS sequence"/>
</dbReference>
<feature type="signal peptide" evidence="2">
    <location>
        <begin position="1"/>
        <end position="24"/>
    </location>
</feature>
<dbReference type="EMBL" id="VSFG01000008">
    <property type="protein sequence ID" value="TYB42293.1"/>
    <property type="molecule type" value="Genomic_DNA"/>
</dbReference>
<dbReference type="AlphaFoldDB" id="A0A5D0ND99"/>
<reference evidence="3 4" key="1">
    <citation type="submission" date="2019-08" db="EMBL/GenBank/DDBJ databases">
        <title>Actinomadura sp. nov. CYP1-5 isolated from mountain soil.</title>
        <authorList>
            <person name="Songsumanus A."/>
            <person name="Kuncharoen N."/>
            <person name="Kudo T."/>
            <person name="Yuki M."/>
            <person name="Igarashi Y."/>
            <person name="Tanasupawat S."/>
        </authorList>
    </citation>
    <scope>NUCLEOTIDE SEQUENCE [LARGE SCALE GENOMIC DNA]</scope>
    <source>
        <strain evidence="3 4">JCM 14158</strain>
    </source>
</reference>
<keyword evidence="1" id="KW-0812">Transmembrane</keyword>